<evidence type="ECO:0000313" key="2">
    <source>
        <dbReference type="EnsemblProtists" id="PYU1_T009894"/>
    </source>
</evidence>
<dbReference type="InParanoid" id="K3WY46"/>
<keyword evidence="1" id="KW-0472">Membrane</keyword>
<evidence type="ECO:0000313" key="3">
    <source>
        <dbReference type="Proteomes" id="UP000019132"/>
    </source>
</evidence>
<reference evidence="3" key="1">
    <citation type="journal article" date="2010" name="Genome Biol.">
        <title>Genome sequence of the necrotrophic plant pathogen Pythium ultimum reveals original pathogenicity mechanisms and effector repertoire.</title>
        <authorList>
            <person name="Levesque C.A."/>
            <person name="Brouwer H."/>
            <person name="Cano L."/>
            <person name="Hamilton J.P."/>
            <person name="Holt C."/>
            <person name="Huitema E."/>
            <person name="Raffaele S."/>
            <person name="Robideau G.P."/>
            <person name="Thines M."/>
            <person name="Win J."/>
            <person name="Zerillo M.M."/>
            <person name="Beakes G.W."/>
            <person name="Boore J.L."/>
            <person name="Busam D."/>
            <person name="Dumas B."/>
            <person name="Ferriera S."/>
            <person name="Fuerstenberg S.I."/>
            <person name="Gachon C.M."/>
            <person name="Gaulin E."/>
            <person name="Govers F."/>
            <person name="Grenville-Briggs L."/>
            <person name="Horner N."/>
            <person name="Hostetler J."/>
            <person name="Jiang R.H."/>
            <person name="Johnson J."/>
            <person name="Krajaejun T."/>
            <person name="Lin H."/>
            <person name="Meijer H.J."/>
            <person name="Moore B."/>
            <person name="Morris P."/>
            <person name="Phuntmart V."/>
            <person name="Puiu D."/>
            <person name="Shetty J."/>
            <person name="Stajich J.E."/>
            <person name="Tripathy S."/>
            <person name="Wawra S."/>
            <person name="van West P."/>
            <person name="Whitty B.R."/>
            <person name="Coutinho P.M."/>
            <person name="Henrissat B."/>
            <person name="Martin F."/>
            <person name="Thomas P.D."/>
            <person name="Tyler B.M."/>
            <person name="De Vries R.P."/>
            <person name="Kamoun S."/>
            <person name="Yandell M."/>
            <person name="Tisserat N."/>
            <person name="Buell C.R."/>
        </authorList>
    </citation>
    <scope>NUCLEOTIDE SEQUENCE</scope>
    <source>
        <strain evidence="3">DAOM:BR144</strain>
    </source>
</reference>
<organism evidence="2 3">
    <name type="scientific">Globisporangium ultimum (strain ATCC 200006 / CBS 805.95 / DAOM BR144)</name>
    <name type="common">Pythium ultimum</name>
    <dbReference type="NCBI Taxonomy" id="431595"/>
    <lineage>
        <taxon>Eukaryota</taxon>
        <taxon>Sar</taxon>
        <taxon>Stramenopiles</taxon>
        <taxon>Oomycota</taxon>
        <taxon>Peronosporomycetes</taxon>
        <taxon>Pythiales</taxon>
        <taxon>Pythiaceae</taxon>
        <taxon>Globisporangium</taxon>
    </lineage>
</organism>
<protein>
    <submittedName>
        <fullName evidence="2">Uncharacterized protein</fullName>
    </submittedName>
</protein>
<dbReference type="EnsemblProtists" id="PYU1_T009894">
    <property type="protein sequence ID" value="PYU1_T009894"/>
    <property type="gene ID" value="PYU1_G009876"/>
</dbReference>
<dbReference type="VEuPathDB" id="FungiDB:PYU1_G009876"/>
<keyword evidence="1" id="KW-0812">Transmembrane</keyword>
<reference evidence="2" key="3">
    <citation type="submission" date="2015-02" db="UniProtKB">
        <authorList>
            <consortium name="EnsemblProtists"/>
        </authorList>
    </citation>
    <scope>IDENTIFICATION</scope>
    <source>
        <strain evidence="2">DAOM BR144</strain>
    </source>
</reference>
<dbReference type="AlphaFoldDB" id="K3WY46"/>
<feature type="transmembrane region" description="Helical" evidence="1">
    <location>
        <begin position="44"/>
        <end position="63"/>
    </location>
</feature>
<dbReference type="Proteomes" id="UP000019132">
    <property type="component" value="Unassembled WGS sequence"/>
</dbReference>
<name>K3WY46_GLOUD</name>
<feature type="transmembrane region" description="Helical" evidence="1">
    <location>
        <begin position="15"/>
        <end position="37"/>
    </location>
</feature>
<reference evidence="3" key="2">
    <citation type="submission" date="2010-04" db="EMBL/GenBank/DDBJ databases">
        <authorList>
            <person name="Buell R."/>
            <person name="Hamilton J."/>
            <person name="Hostetler J."/>
        </authorList>
    </citation>
    <scope>NUCLEOTIDE SEQUENCE [LARGE SCALE GENOMIC DNA]</scope>
    <source>
        <strain evidence="3">DAOM:BR144</strain>
    </source>
</reference>
<keyword evidence="3" id="KW-1185">Reference proteome</keyword>
<proteinExistence type="predicted"/>
<dbReference type="HOGENOM" id="CLU_176716_0_0_1"/>
<sequence length="86" mass="9793">MAFARGDRLYRDQVVLLPLMLLLSFGLFQFLLVTYYVRRRELRGCLLLGATFLSFASLVPLAHPDENLAKHLSDISETCSTLTFLL</sequence>
<accession>K3WY46</accession>
<evidence type="ECO:0000256" key="1">
    <source>
        <dbReference type="SAM" id="Phobius"/>
    </source>
</evidence>
<dbReference type="EMBL" id="GL376624">
    <property type="status" value="NOT_ANNOTATED_CDS"/>
    <property type="molecule type" value="Genomic_DNA"/>
</dbReference>
<keyword evidence="1" id="KW-1133">Transmembrane helix</keyword>